<organism evidence="7 8">
    <name type="scientific">Butyricimonas hominis</name>
    <dbReference type="NCBI Taxonomy" id="2763032"/>
    <lineage>
        <taxon>Bacteria</taxon>
        <taxon>Pseudomonadati</taxon>
        <taxon>Bacteroidota</taxon>
        <taxon>Bacteroidia</taxon>
        <taxon>Bacteroidales</taxon>
        <taxon>Odoribacteraceae</taxon>
        <taxon>Butyricimonas</taxon>
    </lineage>
</organism>
<name>A0ABR7D4X6_9BACT</name>
<evidence type="ECO:0000256" key="2">
    <source>
        <dbReference type="ARBA" id="ARBA00023015"/>
    </source>
</evidence>
<evidence type="ECO:0000259" key="6">
    <source>
        <dbReference type="Pfam" id="PF08281"/>
    </source>
</evidence>
<protein>
    <submittedName>
        <fullName evidence="7">Sigma-70 family RNA polymerase sigma factor</fullName>
    </submittedName>
</protein>
<dbReference type="Proteomes" id="UP000646484">
    <property type="component" value="Unassembled WGS sequence"/>
</dbReference>
<keyword evidence="8" id="KW-1185">Reference proteome</keyword>
<dbReference type="Gene3D" id="1.10.10.10">
    <property type="entry name" value="Winged helix-like DNA-binding domain superfamily/Winged helix DNA-binding domain"/>
    <property type="match status" value="1"/>
</dbReference>
<dbReference type="InterPro" id="IPR039425">
    <property type="entry name" value="RNA_pol_sigma-70-like"/>
</dbReference>
<keyword evidence="3" id="KW-0731">Sigma factor</keyword>
<dbReference type="InterPro" id="IPR013325">
    <property type="entry name" value="RNA_pol_sigma_r2"/>
</dbReference>
<dbReference type="PRINTS" id="PR00038">
    <property type="entry name" value="HTHLUXR"/>
</dbReference>
<feature type="domain" description="RNA polymerase sigma-70 region 2" evidence="5">
    <location>
        <begin position="15"/>
        <end position="80"/>
    </location>
</feature>
<dbReference type="InterPro" id="IPR013249">
    <property type="entry name" value="RNA_pol_sigma70_r4_t2"/>
</dbReference>
<feature type="domain" description="RNA polymerase sigma factor 70 region 4 type 2" evidence="6">
    <location>
        <begin position="110"/>
        <end position="151"/>
    </location>
</feature>
<dbReference type="SUPFAM" id="SSF88659">
    <property type="entry name" value="Sigma3 and sigma4 domains of RNA polymerase sigma factors"/>
    <property type="match status" value="1"/>
</dbReference>
<dbReference type="InterPro" id="IPR007627">
    <property type="entry name" value="RNA_pol_sigma70_r2"/>
</dbReference>
<reference evidence="7 8" key="1">
    <citation type="submission" date="2020-08" db="EMBL/GenBank/DDBJ databases">
        <title>Genome public.</title>
        <authorList>
            <person name="Liu C."/>
            <person name="Sun Q."/>
        </authorList>
    </citation>
    <scope>NUCLEOTIDE SEQUENCE [LARGE SCALE GENOMIC DNA]</scope>
    <source>
        <strain evidence="7 8">NSJ-56</strain>
    </source>
</reference>
<evidence type="ECO:0000256" key="4">
    <source>
        <dbReference type="ARBA" id="ARBA00023163"/>
    </source>
</evidence>
<evidence type="ECO:0000256" key="1">
    <source>
        <dbReference type="ARBA" id="ARBA00010641"/>
    </source>
</evidence>
<proteinExistence type="inferred from homology"/>
<evidence type="ECO:0000313" key="7">
    <source>
        <dbReference type="EMBL" id="MBC5622989.1"/>
    </source>
</evidence>
<dbReference type="Pfam" id="PF08281">
    <property type="entry name" value="Sigma70_r4_2"/>
    <property type="match status" value="1"/>
</dbReference>
<dbReference type="PANTHER" id="PTHR43133">
    <property type="entry name" value="RNA POLYMERASE ECF-TYPE SIGMA FACTO"/>
    <property type="match status" value="1"/>
</dbReference>
<dbReference type="InterPro" id="IPR000792">
    <property type="entry name" value="Tscrpt_reg_LuxR_C"/>
</dbReference>
<evidence type="ECO:0000259" key="5">
    <source>
        <dbReference type="Pfam" id="PF04542"/>
    </source>
</evidence>
<dbReference type="InterPro" id="IPR036388">
    <property type="entry name" value="WH-like_DNA-bd_sf"/>
</dbReference>
<gene>
    <name evidence="7" type="ORF">H8S64_17995</name>
</gene>
<comment type="similarity">
    <text evidence="1">Belongs to the sigma-70 factor family. ECF subfamily.</text>
</comment>
<keyword evidence="4" id="KW-0804">Transcription</keyword>
<dbReference type="NCBIfam" id="TIGR02937">
    <property type="entry name" value="sigma70-ECF"/>
    <property type="match status" value="1"/>
</dbReference>
<evidence type="ECO:0000256" key="3">
    <source>
        <dbReference type="ARBA" id="ARBA00023082"/>
    </source>
</evidence>
<dbReference type="PANTHER" id="PTHR43133:SF46">
    <property type="entry name" value="RNA POLYMERASE SIGMA-70 FACTOR ECF SUBFAMILY"/>
    <property type="match status" value="1"/>
</dbReference>
<comment type="caution">
    <text evidence="7">The sequence shown here is derived from an EMBL/GenBank/DDBJ whole genome shotgun (WGS) entry which is preliminary data.</text>
</comment>
<evidence type="ECO:0000313" key="8">
    <source>
        <dbReference type="Proteomes" id="UP000646484"/>
    </source>
</evidence>
<dbReference type="Pfam" id="PF04542">
    <property type="entry name" value="Sigma70_r2"/>
    <property type="match status" value="1"/>
</dbReference>
<dbReference type="SUPFAM" id="SSF88946">
    <property type="entry name" value="Sigma2 domain of RNA polymerase sigma factors"/>
    <property type="match status" value="1"/>
</dbReference>
<dbReference type="RefSeq" id="WP_186977930.1">
    <property type="nucleotide sequence ID" value="NZ_JACOOH010000008.1"/>
</dbReference>
<dbReference type="Gene3D" id="1.10.1740.10">
    <property type="match status" value="1"/>
</dbReference>
<dbReference type="InterPro" id="IPR014284">
    <property type="entry name" value="RNA_pol_sigma-70_dom"/>
</dbReference>
<dbReference type="EMBL" id="JACOOH010000008">
    <property type="protein sequence ID" value="MBC5622989.1"/>
    <property type="molecule type" value="Genomic_DNA"/>
</dbReference>
<accession>A0ABR7D4X6</accession>
<dbReference type="InterPro" id="IPR013324">
    <property type="entry name" value="RNA_pol_sigma_r3/r4-like"/>
</dbReference>
<keyword evidence="2" id="KW-0805">Transcription regulation</keyword>
<sequence>MGVVIKSDKEFEKFFRENFPAVQAFMRRYTGDDELAADLAQEAFMRVFERREEIISVEYGKAFLYTVARHLYWNHCKHQRAAEHYFAQLDEDDADDYNFLEEATRQETIRILYAAIEQLPPRTREIIQLNLQGMNNTEVAEELQISVNTVKDLKKSAYVVLRDLLSKNYFLILIFLLGD</sequence>